<accession>A0A2N9JC65</accession>
<dbReference type="Pfam" id="PF06245">
    <property type="entry name" value="DUF1015"/>
    <property type="match status" value="1"/>
</dbReference>
<evidence type="ECO:0000313" key="1">
    <source>
        <dbReference type="EMBL" id="SPD85088.1"/>
    </source>
</evidence>
<dbReference type="KEGG" id="mgg:MPLG2_0052"/>
<organism evidence="1 2">
    <name type="scientific">Micropruina glycogenica</name>
    <dbReference type="NCBI Taxonomy" id="75385"/>
    <lineage>
        <taxon>Bacteria</taxon>
        <taxon>Bacillati</taxon>
        <taxon>Actinomycetota</taxon>
        <taxon>Actinomycetes</taxon>
        <taxon>Propionibacteriales</taxon>
        <taxon>Nocardioidaceae</taxon>
        <taxon>Micropruina</taxon>
    </lineage>
</organism>
<sequence>MRSAAVGFATVMVMDVHEALADVGVRVPDVLLPTTALASWAVVACDQFTSQPDYWQQVEQLVGDAPSTLRLIFPEVYLERPDPDARIAAINDAMARYVDEGLFVQHPQTMVLVRRETRHGVVRWGLIVALDLEQYSWQPDARTLIRATEGTILDRLPPRVRIREAAALELPHIMVLISDAQRQVIEPLAAATPRLTRLYDTELMLGGGRVTGWAVDATADLEAVSDGLLALRAGLDPANPLLFAMGDGNHSFATAKSIWENIKSAIPHDQWEGHPARYCLVELENIHDPGLEFEPIHRVLFGADRETFEAALATQCSSFERVAAAGTDEVLDVIEQPGHQAFGYVDADGPAVYRLDEPRASIAAGTLQRVIDGLTAAGAASVDYIHGVEATDDLGRAPGNIGVLLPQVAKDTFFDSIVADGALPRKTFSLGEAQDKRYYLEARAIR</sequence>
<name>A0A2N9JC65_9ACTN</name>
<dbReference type="Proteomes" id="UP000238164">
    <property type="component" value="Chromosome 1"/>
</dbReference>
<protein>
    <recommendedName>
        <fullName evidence="3">DUF1015 domain-containing protein</fullName>
    </recommendedName>
</protein>
<dbReference type="AlphaFoldDB" id="A0A2N9JC65"/>
<dbReference type="PANTHER" id="PTHR36454:SF1">
    <property type="entry name" value="DUF1015 DOMAIN-CONTAINING PROTEIN"/>
    <property type="match status" value="1"/>
</dbReference>
<reference evidence="1 2" key="1">
    <citation type="submission" date="2018-02" db="EMBL/GenBank/DDBJ databases">
        <authorList>
            <person name="Cohen D.B."/>
            <person name="Kent A.D."/>
        </authorList>
    </citation>
    <scope>NUCLEOTIDE SEQUENCE [LARGE SCALE GENOMIC DNA]</scope>
    <source>
        <strain evidence="1">1</strain>
    </source>
</reference>
<evidence type="ECO:0000313" key="2">
    <source>
        <dbReference type="Proteomes" id="UP000238164"/>
    </source>
</evidence>
<keyword evidence="2" id="KW-1185">Reference proteome</keyword>
<gene>
    <name evidence="1" type="ORF">MPLG2_0052</name>
</gene>
<dbReference type="EMBL" id="LT985188">
    <property type="protein sequence ID" value="SPD85088.1"/>
    <property type="molecule type" value="Genomic_DNA"/>
</dbReference>
<dbReference type="InterPro" id="IPR008323">
    <property type="entry name" value="UCP033563"/>
</dbReference>
<dbReference type="PANTHER" id="PTHR36454">
    <property type="entry name" value="LMO2823 PROTEIN"/>
    <property type="match status" value="1"/>
</dbReference>
<proteinExistence type="predicted"/>
<evidence type="ECO:0008006" key="3">
    <source>
        <dbReference type="Google" id="ProtNLM"/>
    </source>
</evidence>